<protein>
    <submittedName>
        <fullName evidence="1">Uncharacterized protein</fullName>
    </submittedName>
</protein>
<reference evidence="1" key="1">
    <citation type="submission" date="2020-03" db="EMBL/GenBank/DDBJ databases">
        <title>Five strains of Vibrio campbellii isolated from Mariana Trench.</title>
        <authorList>
            <person name="Liang J."/>
            <person name="Zhang X.-H."/>
        </authorList>
    </citation>
    <scope>NUCLEOTIDE SEQUENCE</scope>
    <source>
        <strain evidence="1">LJC013</strain>
        <plasmid evidence="1">unnamed1</plasmid>
    </source>
</reference>
<keyword evidence="1" id="KW-0614">Plasmid</keyword>
<dbReference type="EMBL" id="CP050472">
    <property type="protein sequence ID" value="UTZ34941.1"/>
    <property type="molecule type" value="Genomic_DNA"/>
</dbReference>
<evidence type="ECO:0000313" key="2">
    <source>
        <dbReference type="Proteomes" id="UP001059912"/>
    </source>
</evidence>
<keyword evidence="2" id="KW-1185">Reference proteome</keyword>
<gene>
    <name evidence="1" type="ORF">HB762_27140</name>
</gene>
<name>A0ABY5IMI8_9VIBR</name>
<dbReference type="Proteomes" id="UP001059912">
    <property type="component" value="Plasmid unnamed1"/>
</dbReference>
<organism evidence="1 2">
    <name type="scientific">Vibrio campbellii</name>
    <dbReference type="NCBI Taxonomy" id="680"/>
    <lineage>
        <taxon>Bacteria</taxon>
        <taxon>Pseudomonadati</taxon>
        <taxon>Pseudomonadota</taxon>
        <taxon>Gammaproteobacteria</taxon>
        <taxon>Vibrionales</taxon>
        <taxon>Vibrionaceae</taxon>
        <taxon>Vibrio</taxon>
    </lineage>
</organism>
<geneLocation type="plasmid" evidence="1 2">
    <name>unnamed1</name>
</geneLocation>
<sequence>MIKFGLSKTKEEARLFVLHHSNVILSNLGEVPYQKKTLDWGLSKGQGKRVGGTVKGGMCTLMGNVEYHAVDLSGFNELMEDDYRKVVLCDSFRAARYAGAFNAGCNHLESMWFAVKPNLSSH</sequence>
<proteinExistence type="predicted"/>
<evidence type="ECO:0000313" key="1">
    <source>
        <dbReference type="EMBL" id="UTZ34941.1"/>
    </source>
</evidence>
<accession>A0ABY5IMI8</accession>
<dbReference type="RefSeq" id="WP_193286258.1">
    <property type="nucleotide sequence ID" value="NZ_CP050472.1"/>
</dbReference>